<accession>A0ABR5AA56</accession>
<dbReference type="PANTHER" id="PTHR39179">
    <property type="entry name" value="SPORE COAT PROTEIN I"/>
    <property type="match status" value="1"/>
</dbReference>
<dbReference type="EMBL" id="JXAL01000001">
    <property type="protein sequence ID" value="KIL37578.1"/>
    <property type="molecule type" value="Genomic_DNA"/>
</dbReference>
<reference evidence="2 3" key="1">
    <citation type="submission" date="2014-12" db="EMBL/GenBank/DDBJ databases">
        <title>Draft genome sequence of Cohnella kolymensis strain B-2846.</title>
        <authorList>
            <person name="Karlyshev A.V."/>
            <person name="Kudryashova E.B."/>
        </authorList>
    </citation>
    <scope>NUCLEOTIDE SEQUENCE [LARGE SCALE GENOMIC DNA]</scope>
    <source>
        <strain evidence="2 3">VKM B-2846</strain>
    </source>
</reference>
<evidence type="ECO:0000313" key="3">
    <source>
        <dbReference type="Proteomes" id="UP000054526"/>
    </source>
</evidence>
<dbReference type="InterPro" id="IPR002575">
    <property type="entry name" value="Aminoglycoside_PTrfase"/>
</dbReference>
<dbReference type="Pfam" id="PF01636">
    <property type="entry name" value="APH"/>
    <property type="match status" value="1"/>
</dbReference>
<evidence type="ECO:0000313" key="2">
    <source>
        <dbReference type="EMBL" id="KIL37578.1"/>
    </source>
</evidence>
<dbReference type="SUPFAM" id="SSF56112">
    <property type="entry name" value="Protein kinase-like (PK-like)"/>
    <property type="match status" value="1"/>
</dbReference>
<dbReference type="InterPro" id="IPR047175">
    <property type="entry name" value="CotS-like"/>
</dbReference>
<dbReference type="InterPro" id="IPR011009">
    <property type="entry name" value="Kinase-like_dom_sf"/>
</dbReference>
<gene>
    <name evidence="2" type="ORF">SD71_02920</name>
</gene>
<dbReference type="PANTHER" id="PTHR39179:SF3">
    <property type="entry name" value="COTS-RELATED PROTEIN"/>
    <property type="match status" value="1"/>
</dbReference>
<comment type="caution">
    <text evidence="2">The sequence shown here is derived from an EMBL/GenBank/DDBJ whole genome shotgun (WGS) entry which is preliminary data.</text>
</comment>
<name>A0ABR5AA56_9BACL</name>
<dbReference type="Proteomes" id="UP000054526">
    <property type="component" value="Unassembled WGS sequence"/>
</dbReference>
<keyword evidence="3" id="KW-1185">Reference proteome</keyword>
<feature type="domain" description="Aminoglycoside phosphotransferase" evidence="1">
    <location>
        <begin position="51"/>
        <end position="264"/>
    </location>
</feature>
<evidence type="ECO:0000259" key="1">
    <source>
        <dbReference type="Pfam" id="PF01636"/>
    </source>
</evidence>
<sequence length="330" mass="39082">MVRAEVTEGPEVVRSLIMRHYGLPVQSLEKVRAIYKIRTPYGSFGFKNAEELPDLPLVADFLEHVRHNGFERTPAFVLTTEGTYLIYHENKAFFMERWVDYPEVPKESYPYLQNIGRALADFHHAAKGVIPPKESHRYEWGKRKDMLSAALAKIRQWKQRPLNTPMEKMILDFLNYRCYLALMHLQKVSPQRLIHTSPDAAVLCHGGLHHKNILTDSRNRIWFIDFETMVYAERVMDMAQLLQYHASPYRWNPAVVNTFLTAYLSRITAPIVPEEWSIFFSYLAFPRRFYNRMIRYFDNTEHPQEFLMKLKETMDQDLDKENYLSKFHVV</sequence>
<dbReference type="Gene3D" id="3.30.200.20">
    <property type="entry name" value="Phosphorylase Kinase, domain 1"/>
    <property type="match status" value="1"/>
</dbReference>
<dbReference type="RefSeq" id="WP_041059198.1">
    <property type="nucleotide sequence ID" value="NZ_JXAL01000001.1"/>
</dbReference>
<dbReference type="Gene3D" id="3.90.1200.10">
    <property type="match status" value="1"/>
</dbReference>
<organism evidence="2 3">
    <name type="scientific">Cohnella kolymensis</name>
    <dbReference type="NCBI Taxonomy" id="1590652"/>
    <lineage>
        <taxon>Bacteria</taxon>
        <taxon>Bacillati</taxon>
        <taxon>Bacillota</taxon>
        <taxon>Bacilli</taxon>
        <taxon>Bacillales</taxon>
        <taxon>Paenibacillaceae</taxon>
        <taxon>Cohnella</taxon>
    </lineage>
</organism>
<proteinExistence type="predicted"/>
<protein>
    <recommendedName>
        <fullName evidence="1">Aminoglycoside phosphotransferase domain-containing protein</fullName>
    </recommendedName>
</protein>